<dbReference type="EMBL" id="CAUYUJ010000666">
    <property type="protein sequence ID" value="CAK0791813.1"/>
    <property type="molecule type" value="Genomic_DNA"/>
</dbReference>
<proteinExistence type="predicted"/>
<gene>
    <name evidence="2" type="ORF">PCOR1329_LOCUS2609</name>
</gene>
<comment type="caution">
    <text evidence="2">The sequence shown here is derived from an EMBL/GenBank/DDBJ whole genome shotgun (WGS) entry which is preliminary data.</text>
</comment>
<protein>
    <submittedName>
        <fullName evidence="2">Uncharacterized protein</fullName>
    </submittedName>
</protein>
<reference evidence="2" key="1">
    <citation type="submission" date="2023-10" db="EMBL/GenBank/DDBJ databases">
        <authorList>
            <person name="Chen Y."/>
            <person name="Shah S."/>
            <person name="Dougan E. K."/>
            <person name="Thang M."/>
            <person name="Chan C."/>
        </authorList>
    </citation>
    <scope>NUCLEOTIDE SEQUENCE [LARGE SCALE GENOMIC DNA]</scope>
</reference>
<feature type="non-terminal residue" evidence="2">
    <location>
        <position position="1"/>
    </location>
</feature>
<organism evidence="2 3">
    <name type="scientific">Prorocentrum cordatum</name>
    <dbReference type="NCBI Taxonomy" id="2364126"/>
    <lineage>
        <taxon>Eukaryota</taxon>
        <taxon>Sar</taxon>
        <taxon>Alveolata</taxon>
        <taxon>Dinophyceae</taxon>
        <taxon>Prorocentrales</taxon>
        <taxon>Prorocentraceae</taxon>
        <taxon>Prorocentrum</taxon>
    </lineage>
</organism>
<evidence type="ECO:0000313" key="2">
    <source>
        <dbReference type="EMBL" id="CAK0791813.1"/>
    </source>
</evidence>
<name>A0ABN9PFV7_9DINO</name>
<dbReference type="Proteomes" id="UP001189429">
    <property type="component" value="Unassembled WGS sequence"/>
</dbReference>
<feature type="region of interest" description="Disordered" evidence="1">
    <location>
        <begin position="112"/>
        <end position="136"/>
    </location>
</feature>
<evidence type="ECO:0000256" key="1">
    <source>
        <dbReference type="SAM" id="MobiDB-lite"/>
    </source>
</evidence>
<feature type="region of interest" description="Disordered" evidence="1">
    <location>
        <begin position="154"/>
        <end position="252"/>
    </location>
</feature>
<accession>A0ABN9PFV7</accession>
<feature type="compositionally biased region" description="Basic and acidic residues" evidence="1">
    <location>
        <begin position="160"/>
        <end position="179"/>
    </location>
</feature>
<feature type="compositionally biased region" description="Low complexity" evidence="1">
    <location>
        <begin position="240"/>
        <end position="252"/>
    </location>
</feature>
<sequence length="252" mass="27613">PFRLGSCGAGRSLRLLGAGADTARAVCSARCWEAMPKKRKKPPQEEGPPDVSQEQLAQVLEAKSTKAVDKSVNVAKLTLELLEASTTQLVRRMGWFRDVRLRRLADSFMRSSKMHQQASSRENWETDRGMAKPSPQELAEYEEALKQHVLQAQSKFPGGADERQARDQRQGRRAWEGGRHQASRAEVPREGAGETAQVRHQGHDRGEEAEGQGGPEAEGQGRRRRPVSCTGFGGFAGCLSSSASSSFHPPPS</sequence>
<evidence type="ECO:0000313" key="3">
    <source>
        <dbReference type="Proteomes" id="UP001189429"/>
    </source>
</evidence>
<keyword evidence="3" id="KW-1185">Reference proteome</keyword>